<name>A0ABP8KL29_9BACT</name>
<dbReference type="EMBL" id="BAABHB010000006">
    <property type="protein sequence ID" value="GAA4409200.1"/>
    <property type="molecule type" value="Genomic_DNA"/>
</dbReference>
<keyword evidence="4" id="KW-1185">Reference proteome</keyword>
<dbReference type="SUPFAM" id="SSF52129">
    <property type="entry name" value="Caspase-like"/>
    <property type="match status" value="1"/>
</dbReference>
<reference evidence="4" key="1">
    <citation type="journal article" date="2019" name="Int. J. Syst. Evol. Microbiol.">
        <title>The Global Catalogue of Microorganisms (GCM) 10K type strain sequencing project: providing services to taxonomists for standard genome sequencing and annotation.</title>
        <authorList>
            <consortium name="The Broad Institute Genomics Platform"/>
            <consortium name="The Broad Institute Genome Sequencing Center for Infectious Disease"/>
            <person name="Wu L."/>
            <person name="Ma J."/>
        </authorList>
    </citation>
    <scope>NUCLEOTIDE SEQUENCE [LARGE SCALE GENOMIC DNA]</scope>
    <source>
        <strain evidence="4">JCM 17925</strain>
    </source>
</reference>
<organism evidence="3 4">
    <name type="scientific">Nibrella viscosa</name>
    <dbReference type="NCBI Taxonomy" id="1084524"/>
    <lineage>
        <taxon>Bacteria</taxon>
        <taxon>Pseudomonadati</taxon>
        <taxon>Bacteroidota</taxon>
        <taxon>Cytophagia</taxon>
        <taxon>Cytophagales</taxon>
        <taxon>Spirosomataceae</taxon>
        <taxon>Nibrella</taxon>
    </lineage>
</organism>
<dbReference type="InterPro" id="IPR011600">
    <property type="entry name" value="Pept_C14_caspase"/>
</dbReference>
<evidence type="ECO:0000256" key="1">
    <source>
        <dbReference type="ARBA" id="ARBA00010134"/>
    </source>
</evidence>
<dbReference type="PANTHER" id="PTHR22576:SF37">
    <property type="entry name" value="MUCOSA-ASSOCIATED LYMPHOID TISSUE LYMPHOMA TRANSLOCATION PROTEIN 1"/>
    <property type="match status" value="1"/>
</dbReference>
<gene>
    <name evidence="3" type="ORF">GCM10023187_32140</name>
</gene>
<dbReference type="Gene3D" id="3.40.50.1460">
    <property type="match status" value="1"/>
</dbReference>
<evidence type="ECO:0000313" key="3">
    <source>
        <dbReference type="EMBL" id="GAA4409200.1"/>
    </source>
</evidence>
<dbReference type="Gene3D" id="2.60.40.10">
    <property type="entry name" value="Immunoglobulins"/>
    <property type="match status" value="1"/>
</dbReference>
<protein>
    <recommendedName>
        <fullName evidence="2">Caspase family p20 domain-containing protein</fullName>
    </recommendedName>
</protein>
<dbReference type="RefSeq" id="WP_345268848.1">
    <property type="nucleotide sequence ID" value="NZ_BAABHB010000006.1"/>
</dbReference>
<dbReference type="PROSITE" id="PS50208">
    <property type="entry name" value="CASPASE_P20"/>
    <property type="match status" value="1"/>
</dbReference>
<comment type="caution">
    <text evidence="3">The sequence shown here is derived from an EMBL/GenBank/DDBJ whole genome shotgun (WGS) entry which is preliminary data.</text>
</comment>
<dbReference type="Proteomes" id="UP001500936">
    <property type="component" value="Unassembled WGS sequence"/>
</dbReference>
<proteinExistence type="inferred from homology"/>
<comment type="similarity">
    <text evidence="1">Belongs to the peptidase C14A family.</text>
</comment>
<dbReference type="InterPro" id="IPR013783">
    <property type="entry name" value="Ig-like_fold"/>
</dbReference>
<dbReference type="InterPro" id="IPR052039">
    <property type="entry name" value="Caspase-related_regulators"/>
</dbReference>
<dbReference type="InterPro" id="IPR029030">
    <property type="entry name" value="Caspase-like_dom_sf"/>
</dbReference>
<accession>A0ABP8KL29</accession>
<evidence type="ECO:0000259" key="2">
    <source>
        <dbReference type="PROSITE" id="PS50208"/>
    </source>
</evidence>
<dbReference type="InterPro" id="IPR015917">
    <property type="entry name" value="Pept_C14A"/>
</dbReference>
<feature type="domain" description="Caspase family p20" evidence="2">
    <location>
        <begin position="272"/>
        <end position="402"/>
    </location>
</feature>
<dbReference type="PANTHER" id="PTHR22576">
    <property type="entry name" value="MUCOSA ASSOCIATED LYMPHOID TISSUE LYMPHOMA TRANSLOCATION PROTEIN 1/PARACASPASE"/>
    <property type="match status" value="1"/>
</dbReference>
<dbReference type="SMART" id="SM00115">
    <property type="entry name" value="CASc"/>
    <property type="match status" value="1"/>
</dbReference>
<dbReference type="InterPro" id="IPR001309">
    <property type="entry name" value="Pept_C14_p20"/>
</dbReference>
<sequence>MLSRLTVRWLFLWCLCVGAGPLVGFAQPPVVVQPKASDYDLTPALPVLQSLLRERKLTVLTGTQADQAGWRIEISCATDKCPLDLTVPRYTLKLEAYAAAPEPIAVVRGPHCSRLPADQAVTQAVQVMFRGRGAYERDREQFFRQIAFYFSDQQATKPTVAVRDTTGPVIDVISPSLPPPARGMRQVRAKSGEVTIIGRVSDPSTVERLTLNGQSVPIDDKGTFQPVVQLTEHSEYPVLLEARDGAGNSSRLSFTLTPQMAQQMAEKKSLADKRLALVIGNGNYKDVPALANPVNDADAMASSLSSLGFTVIKHTDTDRKKLVDAINNFGERLRTEKYTVGMVYYAGHGVQRHGQNYLVPVEVSKQSDVESECVGLQHILNKMEAANTRVNILVMDACRNDPFVRPAQQRTLGEAGGPASVKAPTGTLIAFATAPGSTAADGTGQNGTYTESLLKYIQTPSLSIESVFRLVRTDVMQKTNNEQIPWESTSLTGEEFYFRR</sequence>
<evidence type="ECO:0000313" key="4">
    <source>
        <dbReference type="Proteomes" id="UP001500936"/>
    </source>
</evidence>
<dbReference type="Pfam" id="PF00656">
    <property type="entry name" value="Peptidase_C14"/>
    <property type="match status" value="1"/>
</dbReference>